<dbReference type="AlphaFoldDB" id="A0A397VYP4"/>
<accession>A0A397VYP4</accession>
<evidence type="ECO:0000313" key="3">
    <source>
        <dbReference type="Proteomes" id="UP000266673"/>
    </source>
</evidence>
<organism evidence="2 3">
    <name type="scientific">Gigaspora rosea</name>
    <dbReference type="NCBI Taxonomy" id="44941"/>
    <lineage>
        <taxon>Eukaryota</taxon>
        <taxon>Fungi</taxon>
        <taxon>Fungi incertae sedis</taxon>
        <taxon>Mucoromycota</taxon>
        <taxon>Glomeromycotina</taxon>
        <taxon>Glomeromycetes</taxon>
        <taxon>Diversisporales</taxon>
        <taxon>Gigasporaceae</taxon>
        <taxon>Gigaspora</taxon>
    </lineage>
</organism>
<protein>
    <submittedName>
        <fullName evidence="2">Uncharacterized protein</fullName>
    </submittedName>
</protein>
<evidence type="ECO:0000256" key="1">
    <source>
        <dbReference type="SAM" id="Phobius"/>
    </source>
</evidence>
<reference evidence="2 3" key="1">
    <citation type="submission" date="2018-06" db="EMBL/GenBank/DDBJ databases">
        <title>Comparative genomics reveals the genomic features of Rhizophagus irregularis, R. cerebriforme, R. diaphanum and Gigaspora rosea, and their symbiotic lifestyle signature.</title>
        <authorList>
            <person name="Morin E."/>
            <person name="San Clemente H."/>
            <person name="Chen E.C.H."/>
            <person name="De La Providencia I."/>
            <person name="Hainaut M."/>
            <person name="Kuo A."/>
            <person name="Kohler A."/>
            <person name="Murat C."/>
            <person name="Tang N."/>
            <person name="Roy S."/>
            <person name="Loubradou J."/>
            <person name="Henrissat B."/>
            <person name="Grigoriev I.V."/>
            <person name="Corradi N."/>
            <person name="Roux C."/>
            <person name="Martin F.M."/>
        </authorList>
    </citation>
    <scope>NUCLEOTIDE SEQUENCE [LARGE SCALE GENOMIC DNA]</scope>
    <source>
        <strain evidence="2 3">DAOM 194757</strain>
    </source>
</reference>
<proteinExistence type="predicted"/>
<comment type="caution">
    <text evidence="2">The sequence shown here is derived from an EMBL/GenBank/DDBJ whole genome shotgun (WGS) entry which is preliminary data.</text>
</comment>
<keyword evidence="1" id="KW-0812">Transmembrane</keyword>
<evidence type="ECO:0000313" key="2">
    <source>
        <dbReference type="EMBL" id="RIB26932.1"/>
    </source>
</evidence>
<keyword evidence="1" id="KW-0472">Membrane</keyword>
<name>A0A397VYP4_9GLOM</name>
<dbReference type="Proteomes" id="UP000266673">
    <property type="component" value="Unassembled WGS sequence"/>
</dbReference>
<keyword evidence="1" id="KW-1133">Transmembrane helix</keyword>
<sequence>MLKSSKKLEFFQLYLSCFYPFFFTIIALFSWKEWLKIFSLNKLNDYEEHYCI</sequence>
<dbReference type="EMBL" id="QKWP01000117">
    <property type="protein sequence ID" value="RIB26932.1"/>
    <property type="molecule type" value="Genomic_DNA"/>
</dbReference>
<keyword evidence="3" id="KW-1185">Reference proteome</keyword>
<gene>
    <name evidence="2" type="ORF">C2G38_2063549</name>
</gene>
<feature type="transmembrane region" description="Helical" evidence="1">
    <location>
        <begin position="12"/>
        <end position="31"/>
    </location>
</feature>